<feature type="binding site" evidence="8">
    <location>
        <position position="113"/>
    </location>
    <ligand>
        <name>[4Fe-4S] cluster</name>
        <dbReference type="ChEBI" id="CHEBI:49883"/>
        <label>2</label>
    </ligand>
</feature>
<comment type="function">
    <text evidence="8">NDH-1 shuttles electrons from NADH, via FMN and iron-sulfur (Fe-S) centers, to quinones in the respiratory chain. The immediate electron acceptor for the enzyme in this species is believed to be ubiquinone. Couples the redox reaction to proton translocation (for every two electrons transferred, four hydrogen ions are translocated across the cytoplasmic membrane), and thus conserves the redox energy in a proton gradient.</text>
</comment>
<dbReference type="SUPFAM" id="SSF54862">
    <property type="entry name" value="4Fe-4S ferredoxins"/>
    <property type="match status" value="1"/>
</dbReference>
<dbReference type="GO" id="GO:0005506">
    <property type="term" value="F:iron ion binding"/>
    <property type="evidence" value="ECO:0007669"/>
    <property type="project" value="UniProtKB-UniRule"/>
</dbReference>
<evidence type="ECO:0000259" key="10">
    <source>
        <dbReference type="PROSITE" id="PS51379"/>
    </source>
</evidence>
<feature type="binding site" evidence="8">
    <location>
        <position position="106"/>
    </location>
    <ligand>
        <name>[4Fe-4S] cluster</name>
        <dbReference type="ChEBI" id="CHEBI:49883"/>
        <label>1</label>
    </ligand>
</feature>
<evidence type="ECO:0000256" key="9">
    <source>
        <dbReference type="SAM" id="MobiDB-lite"/>
    </source>
</evidence>
<evidence type="ECO:0000313" key="11">
    <source>
        <dbReference type="EMBL" id="NGO39431.1"/>
    </source>
</evidence>
<comment type="cofactor">
    <cofactor evidence="8">
        <name>[4Fe-4S] cluster</name>
        <dbReference type="ChEBI" id="CHEBI:49883"/>
    </cofactor>
    <text evidence="8">Binds 2 [4Fe-4S] clusters per subunit.</text>
</comment>
<feature type="binding site" evidence="8">
    <location>
        <position position="103"/>
    </location>
    <ligand>
        <name>[4Fe-4S] cluster</name>
        <dbReference type="ChEBI" id="CHEBI:49883"/>
        <label>1</label>
    </ligand>
</feature>
<comment type="similarity">
    <text evidence="1 8">Belongs to the complex I 23 kDa subunit family.</text>
</comment>
<dbReference type="Proteomes" id="UP000477311">
    <property type="component" value="Unassembled WGS sequence"/>
</dbReference>
<feature type="binding site" evidence="8">
    <location>
        <position position="159"/>
    </location>
    <ligand>
        <name>[4Fe-4S] cluster</name>
        <dbReference type="ChEBI" id="CHEBI:49883"/>
        <label>1</label>
    </ligand>
</feature>
<keyword evidence="2 8" id="KW-0004">4Fe-4S</keyword>
<keyword evidence="12" id="KW-1185">Reference proteome</keyword>
<evidence type="ECO:0000256" key="7">
    <source>
        <dbReference type="ARBA" id="ARBA00023014"/>
    </source>
</evidence>
<keyword evidence="4" id="KW-0677">Repeat</keyword>
<feature type="binding site" evidence="8">
    <location>
        <position position="149"/>
    </location>
    <ligand>
        <name>[4Fe-4S] cluster</name>
        <dbReference type="ChEBI" id="CHEBI:49883"/>
        <label>2</label>
    </ligand>
</feature>
<comment type="subcellular location">
    <subcellularLocation>
        <location evidence="8">Cell membrane</location>
        <topology evidence="8">Peripheral membrane protein</topology>
    </subcellularLocation>
</comment>
<keyword evidence="3 8" id="KW-0479">Metal-binding</keyword>
<keyword evidence="7 8" id="KW-0411">Iron-sulfur</keyword>
<dbReference type="InterPro" id="IPR010226">
    <property type="entry name" value="NADH_quinone_OxRdtase_chainI"/>
</dbReference>
<dbReference type="PANTHER" id="PTHR10849">
    <property type="entry name" value="NADH DEHYDROGENASE UBIQUINONE IRON-SULFUR PROTEIN 8, MITOCHONDRIAL"/>
    <property type="match status" value="1"/>
</dbReference>
<dbReference type="EC" id="7.1.1.-" evidence="8"/>
<feature type="binding site" evidence="8">
    <location>
        <position position="155"/>
    </location>
    <ligand>
        <name>[4Fe-4S] cluster</name>
        <dbReference type="ChEBI" id="CHEBI:49883"/>
        <label>2</label>
    </ligand>
</feature>
<keyword evidence="5 8" id="KW-1278">Translocase</keyword>
<dbReference type="InterPro" id="IPR017900">
    <property type="entry name" value="4Fe4S_Fe_S_CS"/>
</dbReference>
<evidence type="ECO:0000256" key="6">
    <source>
        <dbReference type="ARBA" id="ARBA00023004"/>
    </source>
</evidence>
<dbReference type="GO" id="GO:0050136">
    <property type="term" value="F:NADH dehydrogenase (quinone) (non-electrogenic) activity"/>
    <property type="evidence" value="ECO:0007669"/>
    <property type="project" value="UniProtKB-UniRule"/>
</dbReference>
<dbReference type="PROSITE" id="PS00198">
    <property type="entry name" value="4FE4S_FER_1"/>
    <property type="match status" value="2"/>
</dbReference>
<keyword evidence="6 8" id="KW-0408">Iron</keyword>
<dbReference type="HAMAP" id="MF_01351">
    <property type="entry name" value="NDH1_NuoI"/>
    <property type="match status" value="1"/>
</dbReference>
<dbReference type="AlphaFoldDB" id="A0A6M1RVJ7"/>
<keyword evidence="8" id="KW-0830">Ubiquinone</keyword>
<dbReference type="Pfam" id="PF12838">
    <property type="entry name" value="Fer4_7"/>
    <property type="match status" value="1"/>
</dbReference>
<evidence type="ECO:0000256" key="3">
    <source>
        <dbReference type="ARBA" id="ARBA00022723"/>
    </source>
</evidence>
<evidence type="ECO:0000256" key="1">
    <source>
        <dbReference type="ARBA" id="ARBA00010277"/>
    </source>
</evidence>
<name>A0A6M1RVJ7_9BACT</name>
<evidence type="ECO:0000256" key="2">
    <source>
        <dbReference type="ARBA" id="ARBA00022485"/>
    </source>
</evidence>
<dbReference type="GO" id="GO:0009060">
    <property type="term" value="P:aerobic respiration"/>
    <property type="evidence" value="ECO:0007669"/>
    <property type="project" value="TreeGrafter"/>
</dbReference>
<dbReference type="GO" id="GO:0005886">
    <property type="term" value="C:plasma membrane"/>
    <property type="evidence" value="ECO:0007669"/>
    <property type="project" value="UniProtKB-SubCell"/>
</dbReference>
<dbReference type="GO" id="GO:0051539">
    <property type="term" value="F:4 iron, 4 sulfur cluster binding"/>
    <property type="evidence" value="ECO:0007669"/>
    <property type="project" value="UniProtKB-KW"/>
</dbReference>
<dbReference type="NCBIfam" id="TIGR01971">
    <property type="entry name" value="NuoI"/>
    <property type="match status" value="1"/>
</dbReference>
<keyword evidence="8" id="KW-1003">Cell membrane</keyword>
<dbReference type="GO" id="GO:0048038">
    <property type="term" value="F:quinone binding"/>
    <property type="evidence" value="ECO:0007669"/>
    <property type="project" value="UniProtKB-KW"/>
</dbReference>
<sequence>MNGQATATRDVPAAGAAGGGPRTSPGGAAAFGGRGSVRVVPRKPLNFWERLYLPAVWGGLKVTLRHFFRKKVTLQYPEERWTVPEGYRGAPYLVRDQDGNTKCVSCQLCEFVCPPKAIRITPPGPDGPPADRPNAEKMPLQFEINMLRCIFCGFCQEVCPEEAIFLMKDYSLTGTSREEMIYNKEKLLALGGVHAGIQKWKHKLEEARAQEDFPVRT</sequence>
<evidence type="ECO:0000256" key="8">
    <source>
        <dbReference type="HAMAP-Rule" id="MF_01351"/>
    </source>
</evidence>
<proteinExistence type="inferred from homology"/>
<reference evidence="11 12" key="1">
    <citation type="submission" date="2020-02" db="EMBL/GenBank/DDBJ databases">
        <title>Draft genome sequence of Limisphaera ngatamarikiensis NGM72.4T, a thermophilic Verrucomicrobia grouped in subdivision 3.</title>
        <authorList>
            <person name="Carere C.R."/>
            <person name="Steen J."/>
            <person name="Hugenholtz P."/>
            <person name="Stott M.B."/>
        </authorList>
    </citation>
    <scope>NUCLEOTIDE SEQUENCE [LARGE SCALE GENOMIC DNA]</scope>
    <source>
        <strain evidence="11 12">NGM72.4</strain>
    </source>
</reference>
<organism evidence="11 12">
    <name type="scientific">Limisphaera ngatamarikiensis</name>
    <dbReference type="NCBI Taxonomy" id="1324935"/>
    <lineage>
        <taxon>Bacteria</taxon>
        <taxon>Pseudomonadati</taxon>
        <taxon>Verrucomicrobiota</taxon>
        <taxon>Verrucomicrobiia</taxon>
        <taxon>Limisphaerales</taxon>
        <taxon>Limisphaeraceae</taxon>
        <taxon>Limisphaera</taxon>
    </lineage>
</organism>
<protein>
    <recommendedName>
        <fullName evidence="8">NADH-quinone oxidoreductase subunit I</fullName>
        <ecNumber evidence="8">7.1.1.-</ecNumber>
    </recommendedName>
    <alternativeName>
        <fullName evidence="8">NADH dehydrogenase I subunit I</fullName>
    </alternativeName>
    <alternativeName>
        <fullName evidence="8">NDH-1 subunit I</fullName>
    </alternativeName>
</protein>
<dbReference type="InterPro" id="IPR017896">
    <property type="entry name" value="4Fe4S_Fe-S-bd"/>
</dbReference>
<gene>
    <name evidence="8" type="primary">nuoI</name>
    <name evidence="11" type="ORF">G4L39_08470</name>
</gene>
<dbReference type="EMBL" id="JAAKYA010000053">
    <property type="protein sequence ID" value="NGO39431.1"/>
    <property type="molecule type" value="Genomic_DNA"/>
</dbReference>
<evidence type="ECO:0000313" key="12">
    <source>
        <dbReference type="Proteomes" id="UP000477311"/>
    </source>
</evidence>
<dbReference type="PROSITE" id="PS51379">
    <property type="entry name" value="4FE4S_FER_2"/>
    <property type="match status" value="2"/>
</dbReference>
<feature type="domain" description="4Fe-4S ferredoxin-type" evidence="10">
    <location>
        <begin position="140"/>
        <end position="169"/>
    </location>
</feature>
<keyword evidence="8" id="KW-0520">NAD</keyword>
<feature type="region of interest" description="Disordered" evidence="9">
    <location>
        <begin position="1"/>
        <end position="33"/>
    </location>
</feature>
<feature type="binding site" evidence="8">
    <location>
        <position position="152"/>
    </location>
    <ligand>
        <name>[4Fe-4S] cluster</name>
        <dbReference type="ChEBI" id="CHEBI:49883"/>
        <label>2</label>
    </ligand>
</feature>
<accession>A0A6M1RVJ7</accession>
<evidence type="ECO:0000256" key="5">
    <source>
        <dbReference type="ARBA" id="ARBA00022967"/>
    </source>
</evidence>
<evidence type="ECO:0000256" key="4">
    <source>
        <dbReference type="ARBA" id="ARBA00022737"/>
    </source>
</evidence>
<dbReference type="PANTHER" id="PTHR10849:SF20">
    <property type="entry name" value="NADH DEHYDROGENASE [UBIQUINONE] IRON-SULFUR PROTEIN 8, MITOCHONDRIAL"/>
    <property type="match status" value="1"/>
</dbReference>
<dbReference type="Gene3D" id="3.30.70.3270">
    <property type="match status" value="1"/>
</dbReference>
<keyword evidence="8" id="KW-0874">Quinone</keyword>
<keyword evidence="8" id="KW-0472">Membrane</keyword>
<feature type="domain" description="4Fe-4S ferredoxin-type" evidence="10">
    <location>
        <begin position="91"/>
        <end position="123"/>
    </location>
</feature>
<feature type="binding site" evidence="8">
    <location>
        <position position="109"/>
    </location>
    <ligand>
        <name>[4Fe-4S] cluster</name>
        <dbReference type="ChEBI" id="CHEBI:49883"/>
        <label>1</label>
    </ligand>
</feature>
<comment type="catalytic activity">
    <reaction evidence="8">
        <text>a quinone + NADH + 5 H(+)(in) = a quinol + NAD(+) + 4 H(+)(out)</text>
        <dbReference type="Rhea" id="RHEA:57888"/>
        <dbReference type="ChEBI" id="CHEBI:15378"/>
        <dbReference type="ChEBI" id="CHEBI:24646"/>
        <dbReference type="ChEBI" id="CHEBI:57540"/>
        <dbReference type="ChEBI" id="CHEBI:57945"/>
        <dbReference type="ChEBI" id="CHEBI:132124"/>
    </reaction>
</comment>
<comment type="caution">
    <text evidence="11">The sequence shown here is derived from an EMBL/GenBank/DDBJ whole genome shotgun (WGS) entry which is preliminary data.</text>
</comment>
<comment type="subunit">
    <text evidence="8">NDH-1 is composed of 14 different subunits. Subunits NuoA, H, J, K, L, M, N constitute the membrane sector of the complex.</text>
</comment>